<dbReference type="SUPFAM" id="SSF90257">
    <property type="entry name" value="Myosin rod fragments"/>
    <property type="match status" value="1"/>
</dbReference>
<feature type="coiled-coil region" evidence="1">
    <location>
        <begin position="29"/>
        <end position="165"/>
    </location>
</feature>
<reference evidence="2 3" key="1">
    <citation type="submission" date="2020-08" db="EMBL/GenBank/DDBJ databases">
        <title>Genome public.</title>
        <authorList>
            <person name="Liu C."/>
            <person name="Sun Q."/>
        </authorList>
    </citation>
    <scope>NUCLEOTIDE SEQUENCE [LARGE SCALE GENOMIC DNA]</scope>
    <source>
        <strain evidence="2 3">New-38</strain>
    </source>
</reference>
<organism evidence="2 3">
    <name type="scientific">Pseudoflavonifractor hominis</name>
    <dbReference type="NCBI Taxonomy" id="2763059"/>
    <lineage>
        <taxon>Bacteria</taxon>
        <taxon>Bacillati</taxon>
        <taxon>Bacillota</taxon>
        <taxon>Clostridia</taxon>
        <taxon>Eubacteriales</taxon>
        <taxon>Oscillospiraceae</taxon>
        <taxon>Pseudoflavonifractor</taxon>
    </lineage>
</organism>
<protein>
    <recommendedName>
        <fullName evidence="4">Chromosome partition protein Smc</fullName>
    </recommendedName>
</protein>
<gene>
    <name evidence="2" type="ORF">H8S34_00425</name>
</gene>
<evidence type="ECO:0000313" key="2">
    <source>
        <dbReference type="EMBL" id="MBC5729300.1"/>
    </source>
</evidence>
<dbReference type="Gene3D" id="1.20.5.340">
    <property type="match status" value="1"/>
</dbReference>
<dbReference type="RefSeq" id="WP_101693406.1">
    <property type="nucleotide sequence ID" value="NZ_JACOPR010000001.1"/>
</dbReference>
<sequence length="233" mass="26150">MEAADIQFRTAALGGFSKQDVLDYIEKANQDHAAKVEGLQKELSAMTEERDKLKARVEEAEGRLVELSAQVQKLTGELAERGAALEQSRGERELQAEEQSALQNQLSDLKERLEKSEQGARAYEAIKDRTAGIELEAHCRAQGIEAAAREQVEKARQELEQWIYKVQAGYDRMRTDIEATIAHTAGELDRVRKSMEGLTAEFGDHDAELKLLLETYEEAIGPRMPEPLPLDEE</sequence>
<name>A0ABR7HP52_9FIRM</name>
<dbReference type="EMBL" id="JACOPR010000001">
    <property type="protein sequence ID" value="MBC5729300.1"/>
    <property type="molecule type" value="Genomic_DNA"/>
</dbReference>
<accession>A0ABR7HP52</accession>
<evidence type="ECO:0000256" key="1">
    <source>
        <dbReference type="SAM" id="Coils"/>
    </source>
</evidence>
<proteinExistence type="predicted"/>
<evidence type="ECO:0008006" key="4">
    <source>
        <dbReference type="Google" id="ProtNLM"/>
    </source>
</evidence>
<evidence type="ECO:0000313" key="3">
    <source>
        <dbReference type="Proteomes" id="UP000660021"/>
    </source>
</evidence>
<keyword evidence="3" id="KW-1185">Reference proteome</keyword>
<comment type="caution">
    <text evidence="2">The sequence shown here is derived from an EMBL/GenBank/DDBJ whole genome shotgun (WGS) entry which is preliminary data.</text>
</comment>
<keyword evidence="1" id="KW-0175">Coiled coil</keyword>
<dbReference type="Proteomes" id="UP000660021">
    <property type="component" value="Unassembled WGS sequence"/>
</dbReference>